<evidence type="ECO:0000256" key="2">
    <source>
        <dbReference type="SAM" id="SignalP"/>
    </source>
</evidence>
<feature type="region of interest" description="Disordered" evidence="1">
    <location>
        <begin position="96"/>
        <end position="131"/>
    </location>
</feature>
<dbReference type="AlphaFoldDB" id="A0A0C9X684"/>
<evidence type="ECO:0000313" key="3">
    <source>
        <dbReference type="EMBL" id="KIK00501.1"/>
    </source>
</evidence>
<protein>
    <submittedName>
        <fullName evidence="3">Uncharacterized protein</fullName>
    </submittedName>
</protein>
<dbReference type="HOGENOM" id="CLU_1992974_0_0_1"/>
<reference evidence="4" key="2">
    <citation type="submission" date="2015-01" db="EMBL/GenBank/DDBJ databases">
        <title>Evolutionary Origins and Diversification of the Mycorrhizal Mutualists.</title>
        <authorList>
            <consortium name="DOE Joint Genome Institute"/>
            <consortium name="Mycorrhizal Genomics Consortium"/>
            <person name="Kohler A."/>
            <person name="Kuo A."/>
            <person name="Nagy L.G."/>
            <person name="Floudas D."/>
            <person name="Copeland A."/>
            <person name="Barry K.W."/>
            <person name="Cichocki N."/>
            <person name="Veneault-Fourrey C."/>
            <person name="LaButti K."/>
            <person name="Lindquist E.A."/>
            <person name="Lipzen A."/>
            <person name="Lundell T."/>
            <person name="Morin E."/>
            <person name="Murat C."/>
            <person name="Riley R."/>
            <person name="Ohm R."/>
            <person name="Sun H."/>
            <person name="Tunlid A."/>
            <person name="Henrissat B."/>
            <person name="Grigoriev I.V."/>
            <person name="Hibbett D.S."/>
            <person name="Martin F."/>
        </authorList>
    </citation>
    <scope>NUCLEOTIDE SEQUENCE [LARGE SCALE GENOMIC DNA]</scope>
    <source>
        <strain evidence="4">LaAM-08-1</strain>
    </source>
</reference>
<name>A0A0C9X684_9AGAR</name>
<dbReference type="EMBL" id="KN838624">
    <property type="protein sequence ID" value="KIK00501.1"/>
    <property type="molecule type" value="Genomic_DNA"/>
</dbReference>
<keyword evidence="2" id="KW-0732">Signal</keyword>
<sequence length="131" mass="14313">MRSLLTFFTILISSLLMSALTSASPSPSAVPCVYKCPTKDTANHNLGGHVETNFPIYCQYGEGYCLYDKTTGLMTSDHESGHCPSKAICATVSRRAPLPQSPRQKFARQVDTSELKVRDQLGSAKRGKRSV</sequence>
<feature type="signal peptide" evidence="2">
    <location>
        <begin position="1"/>
        <end position="23"/>
    </location>
</feature>
<reference evidence="3 4" key="1">
    <citation type="submission" date="2014-04" db="EMBL/GenBank/DDBJ databases">
        <authorList>
            <consortium name="DOE Joint Genome Institute"/>
            <person name="Kuo A."/>
            <person name="Kohler A."/>
            <person name="Nagy L.G."/>
            <person name="Floudas D."/>
            <person name="Copeland A."/>
            <person name="Barry K.W."/>
            <person name="Cichocki N."/>
            <person name="Veneault-Fourrey C."/>
            <person name="LaButti K."/>
            <person name="Lindquist E.A."/>
            <person name="Lipzen A."/>
            <person name="Lundell T."/>
            <person name="Morin E."/>
            <person name="Murat C."/>
            <person name="Sun H."/>
            <person name="Tunlid A."/>
            <person name="Henrissat B."/>
            <person name="Grigoriev I.V."/>
            <person name="Hibbett D.S."/>
            <person name="Martin F."/>
            <person name="Nordberg H.P."/>
            <person name="Cantor M.N."/>
            <person name="Hua S.X."/>
        </authorList>
    </citation>
    <scope>NUCLEOTIDE SEQUENCE [LARGE SCALE GENOMIC DNA]</scope>
    <source>
        <strain evidence="3 4">LaAM-08-1</strain>
    </source>
</reference>
<accession>A0A0C9X684</accession>
<organism evidence="3 4">
    <name type="scientific">Laccaria amethystina LaAM-08-1</name>
    <dbReference type="NCBI Taxonomy" id="1095629"/>
    <lineage>
        <taxon>Eukaryota</taxon>
        <taxon>Fungi</taxon>
        <taxon>Dikarya</taxon>
        <taxon>Basidiomycota</taxon>
        <taxon>Agaricomycotina</taxon>
        <taxon>Agaricomycetes</taxon>
        <taxon>Agaricomycetidae</taxon>
        <taxon>Agaricales</taxon>
        <taxon>Agaricineae</taxon>
        <taxon>Hydnangiaceae</taxon>
        <taxon>Laccaria</taxon>
    </lineage>
</organism>
<feature type="chain" id="PRO_5002205710" evidence="2">
    <location>
        <begin position="24"/>
        <end position="131"/>
    </location>
</feature>
<gene>
    <name evidence="3" type="ORF">K443DRAFT_100282</name>
</gene>
<evidence type="ECO:0000256" key="1">
    <source>
        <dbReference type="SAM" id="MobiDB-lite"/>
    </source>
</evidence>
<keyword evidence="4" id="KW-1185">Reference proteome</keyword>
<evidence type="ECO:0000313" key="4">
    <source>
        <dbReference type="Proteomes" id="UP000054477"/>
    </source>
</evidence>
<dbReference type="OrthoDB" id="3262731at2759"/>
<dbReference type="Proteomes" id="UP000054477">
    <property type="component" value="Unassembled WGS sequence"/>
</dbReference>
<proteinExistence type="predicted"/>